<feature type="chain" id="PRO_5001902051" description="GGDEF domain-containing protein" evidence="3">
    <location>
        <begin position="22"/>
        <end position="584"/>
    </location>
</feature>
<gene>
    <name evidence="5" type="ORF">HR45_16830</name>
</gene>
<keyword evidence="6" id="KW-1185">Reference proteome</keyword>
<dbReference type="OrthoDB" id="6253968at2"/>
<evidence type="ECO:0000256" key="3">
    <source>
        <dbReference type="SAM" id="SignalP"/>
    </source>
</evidence>
<dbReference type="Gene3D" id="3.30.70.270">
    <property type="match status" value="1"/>
</dbReference>
<keyword evidence="2" id="KW-0812">Transmembrane</keyword>
<evidence type="ECO:0000256" key="2">
    <source>
        <dbReference type="SAM" id="Phobius"/>
    </source>
</evidence>
<feature type="transmembrane region" description="Helical" evidence="2">
    <location>
        <begin position="419"/>
        <end position="438"/>
    </location>
</feature>
<dbReference type="RefSeq" id="WP_037445196.1">
    <property type="nucleotide sequence ID" value="NZ_JPEO01000019.1"/>
</dbReference>
<feature type="domain" description="GGDEF" evidence="4">
    <location>
        <begin position="472"/>
        <end position="584"/>
    </location>
</feature>
<dbReference type="Gene3D" id="1.25.40.10">
    <property type="entry name" value="Tetratricopeptide repeat domain"/>
    <property type="match status" value="2"/>
</dbReference>
<keyword evidence="2" id="KW-0472">Membrane</keyword>
<dbReference type="SMART" id="SM00028">
    <property type="entry name" value="TPR"/>
    <property type="match status" value="4"/>
</dbReference>
<dbReference type="Proteomes" id="UP000029264">
    <property type="component" value="Unassembled WGS sequence"/>
</dbReference>
<accession>A0A094LMJ7</accession>
<dbReference type="InterPro" id="IPR011990">
    <property type="entry name" value="TPR-like_helical_dom_sf"/>
</dbReference>
<dbReference type="InterPro" id="IPR000160">
    <property type="entry name" value="GGDEF_dom"/>
</dbReference>
<dbReference type="InterPro" id="IPR029787">
    <property type="entry name" value="Nucleotide_cyclase"/>
</dbReference>
<keyword evidence="1" id="KW-0175">Coiled coil</keyword>
<dbReference type="SUPFAM" id="SSF48452">
    <property type="entry name" value="TPR-like"/>
    <property type="match status" value="2"/>
</dbReference>
<reference evidence="5 6" key="1">
    <citation type="submission" date="2014-06" db="EMBL/GenBank/DDBJ databases">
        <title>Shewanella sp. YQH10.</title>
        <authorList>
            <person name="Liu Y."/>
            <person name="Zeng R."/>
        </authorList>
    </citation>
    <scope>NUCLEOTIDE SEQUENCE [LARGE SCALE GENOMIC DNA]</scope>
    <source>
        <strain evidence="5 6">YQH10</strain>
    </source>
</reference>
<sequence>MDFRSWILSLFLCTLATLAHADEMDRLATQIYQFPNQAANKIGELEQHQDKLSSSEQLRLQLLKCQLMIQLGDNSAAIDIAQQGQLRAKQAKLDIVAPYFEVCAAEAYQDMDELKQSLPLLDSTALYAKKNSDYQLLFSVLRLRAESENELSNFAAAIEDLRLAMDIYPDIQHQSEAWLNPPLAYVYADMASVLQATGDYSQADYYLNLAQAEPSSNGKIRHVLYLMQSRVALDQGKVEQSNSLLNKAIETLHLVQSDVEKAPSYAQISAIYLMLNELSEASKYSNLALNLYEKLGISTGTIGISRLAARIKMRQGDLEGALNETDNSLSLSIALTQPFDTAASQQLRAEILYKQGKLESAYQALQSAIVALQQAQDKLNSTQFMQYKAKLSLQEQQQSQAQQQIKAATNNSEQKLKRAYTMIYALLLVLVAVIFWIISRYKNWYPKVSKPTADDSEQWVEAMIETAKAAGYPLSLLIVNINHIKQVDLPDVIEQATHRLREQDKIIRHSVDELLVLLPHTSAEGATRVVRQLEPVLHMFSMQPASIGMAEMKQPDNLQSLIKRANVNQLSRTRERGVPQTSLR</sequence>
<dbReference type="PROSITE" id="PS50887">
    <property type="entry name" value="GGDEF"/>
    <property type="match status" value="1"/>
</dbReference>
<dbReference type="AlphaFoldDB" id="A0A094LMJ7"/>
<dbReference type="STRING" id="1515746.HR45_16830"/>
<protein>
    <recommendedName>
        <fullName evidence="4">GGDEF domain-containing protein</fullName>
    </recommendedName>
</protein>
<feature type="coiled-coil region" evidence="1">
    <location>
        <begin position="358"/>
        <end position="411"/>
    </location>
</feature>
<dbReference type="SUPFAM" id="SSF55073">
    <property type="entry name" value="Nucleotide cyclase"/>
    <property type="match status" value="1"/>
</dbReference>
<dbReference type="EMBL" id="JPEO01000019">
    <property type="protein sequence ID" value="KFZ36323.1"/>
    <property type="molecule type" value="Genomic_DNA"/>
</dbReference>
<organism evidence="5 6">
    <name type="scientific">Shewanella mangrovi</name>
    <dbReference type="NCBI Taxonomy" id="1515746"/>
    <lineage>
        <taxon>Bacteria</taxon>
        <taxon>Pseudomonadati</taxon>
        <taxon>Pseudomonadota</taxon>
        <taxon>Gammaproteobacteria</taxon>
        <taxon>Alteromonadales</taxon>
        <taxon>Shewanellaceae</taxon>
        <taxon>Shewanella</taxon>
    </lineage>
</organism>
<dbReference type="InterPro" id="IPR043128">
    <property type="entry name" value="Rev_trsase/Diguanyl_cyclase"/>
</dbReference>
<name>A0A094LMJ7_9GAMM</name>
<dbReference type="eggNOG" id="COG0457">
    <property type="taxonomic scope" value="Bacteria"/>
</dbReference>
<comment type="caution">
    <text evidence="5">The sequence shown here is derived from an EMBL/GenBank/DDBJ whole genome shotgun (WGS) entry which is preliminary data.</text>
</comment>
<evidence type="ECO:0000313" key="5">
    <source>
        <dbReference type="EMBL" id="KFZ36323.1"/>
    </source>
</evidence>
<feature type="signal peptide" evidence="3">
    <location>
        <begin position="1"/>
        <end position="21"/>
    </location>
</feature>
<evidence type="ECO:0000256" key="1">
    <source>
        <dbReference type="SAM" id="Coils"/>
    </source>
</evidence>
<keyword evidence="2" id="KW-1133">Transmembrane helix</keyword>
<keyword evidence="3" id="KW-0732">Signal</keyword>
<proteinExistence type="predicted"/>
<evidence type="ECO:0000259" key="4">
    <source>
        <dbReference type="PROSITE" id="PS50887"/>
    </source>
</evidence>
<dbReference type="InterPro" id="IPR019734">
    <property type="entry name" value="TPR_rpt"/>
</dbReference>
<evidence type="ECO:0000313" key="6">
    <source>
        <dbReference type="Proteomes" id="UP000029264"/>
    </source>
</evidence>